<dbReference type="EMBL" id="AWFF01000039">
    <property type="protein sequence ID" value="KCZ54275.1"/>
    <property type="molecule type" value="Genomic_DNA"/>
</dbReference>
<keyword evidence="3" id="KW-1185">Reference proteome</keyword>
<evidence type="ECO:0000313" key="2">
    <source>
        <dbReference type="EMBL" id="KCZ54275.1"/>
    </source>
</evidence>
<keyword evidence="1" id="KW-0732">Signal</keyword>
<feature type="signal peptide" evidence="1">
    <location>
        <begin position="1"/>
        <end position="35"/>
    </location>
</feature>
<evidence type="ECO:0008006" key="4">
    <source>
        <dbReference type="Google" id="ProtNLM"/>
    </source>
</evidence>
<dbReference type="AlphaFoldDB" id="A0A062UDT6"/>
<proteinExistence type="predicted"/>
<evidence type="ECO:0000313" key="3">
    <source>
        <dbReference type="Proteomes" id="UP000027037"/>
    </source>
</evidence>
<dbReference type="STRING" id="1280946.HY29_14665"/>
<evidence type="ECO:0000256" key="1">
    <source>
        <dbReference type="SAM" id="SignalP"/>
    </source>
</evidence>
<name>A0A062UDT6_9PROT</name>
<protein>
    <recommendedName>
        <fullName evidence="4">Acyloxyacyl hydrolase</fullName>
    </recommendedName>
</protein>
<gene>
    <name evidence="2" type="ORF">HY29_14665</name>
</gene>
<comment type="caution">
    <text evidence="2">The sequence shown here is derived from an EMBL/GenBank/DDBJ whole genome shotgun (WGS) entry which is preliminary data.</text>
</comment>
<dbReference type="PATRIC" id="fig|1280946.3.peg.1943"/>
<dbReference type="InterPro" id="IPR018550">
    <property type="entry name" value="Lipid-A_deacylase-rel"/>
</dbReference>
<dbReference type="Pfam" id="PF09411">
    <property type="entry name" value="PagL"/>
    <property type="match status" value="1"/>
</dbReference>
<dbReference type="Proteomes" id="UP000027037">
    <property type="component" value="Unassembled WGS sequence"/>
</dbReference>
<organism evidence="2 3">
    <name type="scientific">Hyphomonas beringensis</name>
    <dbReference type="NCBI Taxonomy" id="1280946"/>
    <lineage>
        <taxon>Bacteria</taxon>
        <taxon>Pseudomonadati</taxon>
        <taxon>Pseudomonadota</taxon>
        <taxon>Alphaproteobacteria</taxon>
        <taxon>Hyphomonadales</taxon>
        <taxon>Hyphomonadaceae</taxon>
        <taxon>Hyphomonas</taxon>
    </lineage>
</organism>
<dbReference type="eggNOG" id="COG2096">
    <property type="taxonomic scope" value="Bacteria"/>
</dbReference>
<reference evidence="2 3" key="1">
    <citation type="journal article" date="2014" name="Antonie Van Leeuwenhoek">
        <title>Hyphomonas beringensis sp. nov. and Hyphomonas chukchiensis sp. nov., isolated from surface seawater of the Bering Sea and Chukchi Sea.</title>
        <authorList>
            <person name="Li C."/>
            <person name="Lai Q."/>
            <person name="Li G."/>
            <person name="Dong C."/>
            <person name="Wang J."/>
            <person name="Liao Y."/>
            <person name="Shao Z."/>
        </authorList>
    </citation>
    <scope>NUCLEOTIDE SEQUENCE [LARGE SCALE GENOMIC DNA]</scope>
    <source>
        <strain evidence="2 3">25B14_1</strain>
    </source>
</reference>
<accession>A0A062UDT6</accession>
<dbReference type="Gene3D" id="2.40.160.20">
    <property type="match status" value="1"/>
</dbReference>
<feature type="chain" id="PRO_5001614622" description="Acyloxyacyl hydrolase" evidence="1">
    <location>
        <begin position="36"/>
        <end position="207"/>
    </location>
</feature>
<sequence length="207" mass="22768">MFHSLLKGNLTKGKDMIRAATLSISAALLAGTASADIFSEARFGVMQENICVLDCDNANKEPGQNISGEVLFTSPDFLNVIWSPKPYAMASLNTQGDTSFGGVGLHWSFPFTEKWAFEPSVGYVVHDGELASPFPQGDPRGDAFTEEHVLLGSRDLFRTTFGLHYKFNEIWGAEVMYEHLSHGQILGNGRNQGLDNIGVRLSYKFDN</sequence>